<dbReference type="Proteomes" id="UP000774130">
    <property type="component" value="Unassembled WGS sequence"/>
</dbReference>
<dbReference type="InterPro" id="IPR024265">
    <property type="entry name" value="DUF3788"/>
</dbReference>
<keyword evidence="2" id="KW-1185">Reference proteome</keyword>
<dbReference type="Pfam" id="PF12663">
    <property type="entry name" value="DUF3788"/>
    <property type="match status" value="1"/>
</dbReference>
<proteinExistence type="predicted"/>
<protein>
    <submittedName>
        <fullName evidence="1">DUF3788 domain-containing protein</fullName>
    </submittedName>
</protein>
<comment type="caution">
    <text evidence="1">The sequence shown here is derived from an EMBL/GenBank/DDBJ whole genome shotgun (WGS) entry which is preliminary data.</text>
</comment>
<sequence length="144" mass="16727">MLWSEKYTKDVEPTPQQVKDFINNPMFEELDHYLQDTYEIKAKKAYSGCSMDQGIWKGWNIKYRKKGRTICTLYPQEGYVLALLPLNHKELAEAEILLPTLSHETQEIYNNTKVGHTGKSLPLNIRNESTVKDIKQIISLRVRG</sequence>
<dbReference type="EMBL" id="JAHUZB010000005">
    <property type="protein sequence ID" value="MBV7391734.1"/>
    <property type="molecule type" value="Genomic_DNA"/>
</dbReference>
<evidence type="ECO:0000313" key="2">
    <source>
        <dbReference type="Proteomes" id="UP000774130"/>
    </source>
</evidence>
<evidence type="ECO:0000313" key="1">
    <source>
        <dbReference type="EMBL" id="MBV7391734.1"/>
    </source>
</evidence>
<gene>
    <name evidence="1" type="ORF">KUA55_13685</name>
</gene>
<dbReference type="RefSeq" id="WP_218326938.1">
    <property type="nucleotide sequence ID" value="NZ_JAHUZB010000005.1"/>
</dbReference>
<accession>A0ABS6TFY3</accession>
<name>A0ABS6TFY3_9ENTE</name>
<organism evidence="1 2">
    <name type="scientific">Enterococcus alishanensis</name>
    <dbReference type="NCBI Taxonomy" id="1303817"/>
    <lineage>
        <taxon>Bacteria</taxon>
        <taxon>Bacillati</taxon>
        <taxon>Bacillota</taxon>
        <taxon>Bacilli</taxon>
        <taxon>Lactobacillales</taxon>
        <taxon>Enterococcaceae</taxon>
        <taxon>Enterococcus</taxon>
    </lineage>
</organism>
<reference evidence="1 2" key="1">
    <citation type="submission" date="2021-06" db="EMBL/GenBank/DDBJ databases">
        <title>Enterococcus alishanensis sp. nov., a novel lactic acid bacterium isolated from fresh coffee beans.</title>
        <authorList>
            <person name="Chen Y.-S."/>
        </authorList>
    </citation>
    <scope>NUCLEOTIDE SEQUENCE [LARGE SCALE GENOMIC DNA]</scope>
    <source>
        <strain evidence="1 2">ALS3</strain>
    </source>
</reference>